<dbReference type="Gene3D" id="1.10.8.60">
    <property type="match status" value="1"/>
</dbReference>
<keyword evidence="4" id="KW-0238">DNA-binding</keyword>
<evidence type="ECO:0000313" key="8">
    <source>
        <dbReference type="Proteomes" id="UP000013378"/>
    </source>
</evidence>
<dbReference type="Pfam" id="PF00989">
    <property type="entry name" value="PAS"/>
    <property type="match status" value="1"/>
</dbReference>
<evidence type="ECO:0000256" key="4">
    <source>
        <dbReference type="ARBA" id="ARBA00023125"/>
    </source>
</evidence>
<dbReference type="OrthoDB" id="9803970at2"/>
<dbReference type="InterPro" id="IPR002078">
    <property type="entry name" value="Sigma_54_int"/>
</dbReference>
<dbReference type="InterPro" id="IPR035965">
    <property type="entry name" value="PAS-like_dom_sf"/>
</dbReference>
<dbReference type="InterPro" id="IPR025662">
    <property type="entry name" value="Sigma_54_int_dom_ATP-bd_1"/>
</dbReference>
<dbReference type="SUPFAM" id="SSF52540">
    <property type="entry name" value="P-loop containing nucleoside triphosphate hydrolases"/>
    <property type="match status" value="1"/>
</dbReference>
<dbReference type="InterPro" id="IPR058031">
    <property type="entry name" value="AAA_lid_NorR"/>
</dbReference>
<dbReference type="SUPFAM" id="SSF46689">
    <property type="entry name" value="Homeodomain-like"/>
    <property type="match status" value="1"/>
</dbReference>
<reference evidence="7 8" key="1">
    <citation type="journal article" date="2015" name="Geomicrobiol. J.">
        <title>Caldisalinibacter kiritimatiensis gen. nov., sp. nov., a moderately thermohalophilic thiosulfate-reducing bacterium from a hypersaline microbial mat.</title>
        <authorList>
            <person name="Ben Hania W."/>
            <person name="Joseph M."/>
            <person name="Fiebig A."/>
            <person name="Bunk B."/>
            <person name="Klenk H.-P."/>
            <person name="Fardeau M.-L."/>
            <person name="Spring S."/>
        </authorList>
    </citation>
    <scope>NUCLEOTIDE SEQUENCE [LARGE SCALE GENOMIC DNA]</scope>
    <source>
        <strain evidence="7 8">L21-TH-D2</strain>
    </source>
</reference>
<dbReference type="Pfam" id="PF00158">
    <property type="entry name" value="Sigma54_activat"/>
    <property type="match status" value="1"/>
</dbReference>
<dbReference type="InterPro" id="IPR027417">
    <property type="entry name" value="P-loop_NTPase"/>
</dbReference>
<dbReference type="Gene3D" id="3.30.450.20">
    <property type="entry name" value="PAS domain"/>
    <property type="match status" value="2"/>
</dbReference>
<dbReference type="PROSITE" id="PS00688">
    <property type="entry name" value="SIGMA54_INTERACT_3"/>
    <property type="match status" value="1"/>
</dbReference>
<dbReference type="Proteomes" id="UP000013378">
    <property type="component" value="Unassembled WGS sequence"/>
</dbReference>
<gene>
    <name evidence="7" type="ORF">L21TH_1975</name>
</gene>
<comment type="caution">
    <text evidence="7">The sequence shown here is derived from an EMBL/GenBank/DDBJ whole genome shotgun (WGS) entry which is preliminary data.</text>
</comment>
<name>R1CTI7_9FIRM</name>
<dbReference type="Gene3D" id="3.40.50.300">
    <property type="entry name" value="P-loop containing nucleotide triphosphate hydrolases"/>
    <property type="match status" value="1"/>
</dbReference>
<dbReference type="PROSITE" id="PS00676">
    <property type="entry name" value="SIGMA54_INTERACT_2"/>
    <property type="match status" value="1"/>
</dbReference>
<dbReference type="InterPro" id="IPR013767">
    <property type="entry name" value="PAS_fold"/>
</dbReference>
<dbReference type="Pfam" id="PF25601">
    <property type="entry name" value="AAA_lid_14"/>
    <property type="match status" value="1"/>
</dbReference>
<dbReference type="SUPFAM" id="SSF55785">
    <property type="entry name" value="PYP-like sensor domain (PAS domain)"/>
    <property type="match status" value="2"/>
</dbReference>
<evidence type="ECO:0000256" key="1">
    <source>
        <dbReference type="ARBA" id="ARBA00022741"/>
    </source>
</evidence>
<dbReference type="GO" id="GO:0043565">
    <property type="term" value="F:sequence-specific DNA binding"/>
    <property type="evidence" value="ECO:0007669"/>
    <property type="project" value="InterPro"/>
</dbReference>
<dbReference type="eggNOG" id="COG3829">
    <property type="taxonomic scope" value="Bacteria"/>
</dbReference>
<feature type="domain" description="Sigma-54 factor interaction" evidence="6">
    <location>
        <begin position="258"/>
        <end position="488"/>
    </location>
</feature>
<evidence type="ECO:0000256" key="2">
    <source>
        <dbReference type="ARBA" id="ARBA00022840"/>
    </source>
</evidence>
<accession>R1CTI7</accession>
<dbReference type="PROSITE" id="PS50045">
    <property type="entry name" value="SIGMA54_INTERACT_4"/>
    <property type="match status" value="1"/>
</dbReference>
<dbReference type="GO" id="GO:0005524">
    <property type="term" value="F:ATP binding"/>
    <property type="evidence" value="ECO:0007669"/>
    <property type="project" value="UniProtKB-KW"/>
</dbReference>
<dbReference type="EMBL" id="ARZA01000219">
    <property type="protein sequence ID" value="EOC99983.1"/>
    <property type="molecule type" value="Genomic_DNA"/>
</dbReference>
<keyword evidence="5" id="KW-0804">Transcription</keyword>
<evidence type="ECO:0000256" key="3">
    <source>
        <dbReference type="ARBA" id="ARBA00023015"/>
    </source>
</evidence>
<proteinExistence type="predicted"/>
<dbReference type="PATRIC" id="fig|1304284.3.peg.1940"/>
<dbReference type="RefSeq" id="WP_006315123.1">
    <property type="nucleotide sequence ID" value="NZ_ARZA01000219.1"/>
</dbReference>
<dbReference type="PANTHER" id="PTHR32071:SF57">
    <property type="entry name" value="C4-DICARBOXYLATE TRANSPORT TRANSCRIPTIONAL REGULATORY PROTEIN DCTD"/>
    <property type="match status" value="1"/>
</dbReference>
<dbReference type="FunFam" id="3.40.50.300:FF:000006">
    <property type="entry name" value="DNA-binding transcriptional regulator NtrC"/>
    <property type="match status" value="1"/>
</dbReference>
<dbReference type="Pfam" id="PF02954">
    <property type="entry name" value="HTH_8"/>
    <property type="match status" value="1"/>
</dbReference>
<evidence type="ECO:0000256" key="5">
    <source>
        <dbReference type="ARBA" id="ARBA00023163"/>
    </source>
</evidence>
<dbReference type="InterPro" id="IPR000014">
    <property type="entry name" value="PAS"/>
</dbReference>
<dbReference type="SMART" id="SM00091">
    <property type="entry name" value="PAS"/>
    <property type="match status" value="2"/>
</dbReference>
<dbReference type="Gene3D" id="1.10.10.60">
    <property type="entry name" value="Homeodomain-like"/>
    <property type="match status" value="1"/>
</dbReference>
<dbReference type="InterPro" id="IPR003593">
    <property type="entry name" value="AAA+_ATPase"/>
</dbReference>
<keyword evidence="1" id="KW-0547">Nucleotide-binding</keyword>
<dbReference type="CDD" id="cd00009">
    <property type="entry name" value="AAA"/>
    <property type="match status" value="1"/>
</dbReference>
<organism evidence="7 8">
    <name type="scientific">Caldisalinibacter kiritimatiensis</name>
    <dbReference type="NCBI Taxonomy" id="1304284"/>
    <lineage>
        <taxon>Bacteria</taxon>
        <taxon>Bacillati</taxon>
        <taxon>Bacillota</taxon>
        <taxon>Tissierellia</taxon>
        <taxon>Tissierellales</taxon>
        <taxon>Thermohalobacteraceae</taxon>
        <taxon>Caldisalinibacter</taxon>
    </lineage>
</organism>
<dbReference type="PRINTS" id="PR01590">
    <property type="entry name" value="HTHFIS"/>
</dbReference>
<evidence type="ECO:0000313" key="7">
    <source>
        <dbReference type="EMBL" id="EOC99983.1"/>
    </source>
</evidence>
<dbReference type="InterPro" id="IPR025943">
    <property type="entry name" value="Sigma_54_int_dom_ATP-bd_2"/>
</dbReference>
<dbReference type="PROSITE" id="PS00675">
    <property type="entry name" value="SIGMA54_INTERACT_1"/>
    <property type="match status" value="1"/>
</dbReference>
<dbReference type="PANTHER" id="PTHR32071">
    <property type="entry name" value="TRANSCRIPTIONAL REGULATORY PROTEIN"/>
    <property type="match status" value="1"/>
</dbReference>
<keyword evidence="8" id="KW-1185">Reference proteome</keyword>
<keyword evidence="2" id="KW-0067">ATP-binding</keyword>
<dbReference type="InterPro" id="IPR009057">
    <property type="entry name" value="Homeodomain-like_sf"/>
</dbReference>
<dbReference type="STRING" id="1304284.L21TH_1975"/>
<sequence length="569" mass="64781">MNLIQKSFKTLINNINEALIGIDKKGRIIVMNNKAKKLLEINEECMGQCIRDVVDKSRLLRVIETGKKELHEKITVNGKEFIVNRVPVKVADKVEGAFAVFYDITEYNKLKRELHEDKDYIDILDTIINAFDEWIVVVDEKGYITMMSDAYKEFLNEKKPEGKHVTEVIENTRMHIVAKTGVKEIGGVQEIKGNKMIPMRIPIKKNGKVVGSVGKVMFKDISDFYSLSRKITNLEKEIQYYKSELNKERQAKYSFDSIVGNSSKIRQIKEVAKKAALTDSNILIYGESGTGKELFAHAIHNASKRCSGPFVKINCAAIPADLLESELFGYEEGAFTGAKKGGKKGKFELADGGTILLDEIGDMPLHMQAKLLRVLQEREVERVGGNVVRKVNVRIIASTNKRLEESVKNGEFREDLYYRLNVIKLTIPSLRERKEDIPDLAKALRKKIAKRLGMYVEGISKEAIDYLMTYDWPGNIRELENVIERAINLLDSDLVIKPEHLPTRLTSNKLKKYKLKSRYLKEIIEEVEKEVISECLKECGGNKNKASKILGISRAGLYNKIKQYNLEDE</sequence>
<dbReference type="AlphaFoldDB" id="R1CTI7"/>
<protein>
    <submittedName>
        <fullName evidence="7">Sigma-54 dependent transcriptional regulator</fullName>
    </submittedName>
</protein>
<keyword evidence="3" id="KW-0805">Transcription regulation</keyword>
<dbReference type="InterPro" id="IPR002197">
    <property type="entry name" value="HTH_Fis"/>
</dbReference>
<dbReference type="InterPro" id="IPR025944">
    <property type="entry name" value="Sigma_54_int_dom_CS"/>
</dbReference>
<evidence type="ECO:0000259" key="6">
    <source>
        <dbReference type="PROSITE" id="PS50045"/>
    </source>
</evidence>
<dbReference type="SMART" id="SM00382">
    <property type="entry name" value="AAA"/>
    <property type="match status" value="1"/>
</dbReference>
<dbReference type="GO" id="GO:0006355">
    <property type="term" value="P:regulation of DNA-templated transcription"/>
    <property type="evidence" value="ECO:0007669"/>
    <property type="project" value="InterPro"/>
</dbReference>